<dbReference type="InterPro" id="IPR029063">
    <property type="entry name" value="SAM-dependent_MTases_sf"/>
</dbReference>
<keyword evidence="2" id="KW-1185">Reference proteome</keyword>
<gene>
    <name evidence="1" type="ORF">CEJ45_24285</name>
</gene>
<dbReference type="PANTHER" id="PTHR43861">
    <property type="entry name" value="TRANS-ACONITATE 2-METHYLTRANSFERASE-RELATED"/>
    <property type="match status" value="1"/>
</dbReference>
<dbReference type="GO" id="GO:0008168">
    <property type="term" value="F:methyltransferase activity"/>
    <property type="evidence" value="ECO:0007669"/>
    <property type="project" value="UniProtKB-KW"/>
</dbReference>
<dbReference type="PANTHER" id="PTHR43861:SF6">
    <property type="entry name" value="METHYLTRANSFERASE TYPE 11"/>
    <property type="match status" value="1"/>
</dbReference>
<dbReference type="GO" id="GO:0032259">
    <property type="term" value="P:methylation"/>
    <property type="evidence" value="ECO:0007669"/>
    <property type="project" value="UniProtKB-KW"/>
</dbReference>
<evidence type="ECO:0000313" key="2">
    <source>
        <dbReference type="Proteomes" id="UP000214747"/>
    </source>
</evidence>
<comment type="caution">
    <text evidence="1">The sequence shown here is derived from an EMBL/GenBank/DDBJ whole genome shotgun (WGS) entry which is preliminary data.</text>
</comment>
<dbReference type="SUPFAM" id="SSF53335">
    <property type="entry name" value="S-adenosyl-L-methionine-dependent methyltransferases"/>
    <property type="match status" value="1"/>
</dbReference>
<keyword evidence="1" id="KW-0489">Methyltransferase</keyword>
<dbReference type="Pfam" id="PF13489">
    <property type="entry name" value="Methyltransf_23"/>
    <property type="match status" value="1"/>
</dbReference>
<keyword evidence="1" id="KW-0808">Transferase</keyword>
<reference evidence="1 2" key="1">
    <citation type="journal article" date="2010" name="Int. J. Syst. Evol. Microbiol.">
        <title>Reclassification of Herbaspirillum putei as a later heterotypic synonym of Herbaspirillum huttiense, with the description of H. huttiense subsp. huttiense subsp. nov. and H. huttiense subsp. putei subsp. nov., comb. nov., and description of Herbaspirillum aquaticum sp. nov.</title>
        <authorList>
            <person name="Dobritsa A.P."/>
            <person name="Reddy M.C."/>
            <person name="Samadpour M."/>
        </authorList>
    </citation>
    <scope>NUCLEOTIDE SEQUENCE [LARGE SCALE GENOMIC DNA]</scope>
    <source>
        <strain evidence="1 2">IEH 4430</strain>
    </source>
</reference>
<accession>A0A225SLH8</accession>
<protein>
    <submittedName>
        <fullName evidence="1">SAM-dependent methyltransferase</fullName>
    </submittedName>
</protein>
<proteinExistence type="predicted"/>
<organism evidence="1 2">
    <name type="scientific">Herbaspirillum aquaticum</name>
    <dbReference type="NCBI Taxonomy" id="568783"/>
    <lineage>
        <taxon>Bacteria</taxon>
        <taxon>Pseudomonadati</taxon>
        <taxon>Pseudomonadota</taxon>
        <taxon>Betaproteobacteria</taxon>
        <taxon>Burkholderiales</taxon>
        <taxon>Oxalobacteraceae</taxon>
        <taxon>Herbaspirillum</taxon>
    </lineage>
</organism>
<dbReference type="CDD" id="cd02440">
    <property type="entry name" value="AdoMet_MTases"/>
    <property type="match status" value="1"/>
</dbReference>
<dbReference type="Gene3D" id="3.40.50.150">
    <property type="entry name" value="Vaccinia Virus protein VP39"/>
    <property type="match status" value="1"/>
</dbReference>
<sequence>MKNCINCSLCFKSSTWHCPHCGFLPAQYDNHVSFVCEEGIAADTFNPKIFAKYATIDTSHFWFSARSSLIVDLVGRHFSKATSMLEIGCGTAAVLQAMKGAYPAMALSGSDLSVEGLRYSSSKKLGANLYRMDATEIPFTEHFDIIGAFDVLEHIEDDRLVLRELYRACNPGGGVILAVPQHRWLWSPTDEYAGHVRRYTRRELVTKVEQAGFQVERVTSFVSLLLPLMLLSRLKQRLMPLQKEIDEGFFISPGINRILRYVLSFEQFLISRDMSLPIGGSLFVVARKKPQPTNSAKIDV</sequence>
<dbReference type="AlphaFoldDB" id="A0A225SLH8"/>
<dbReference type="EMBL" id="NJGV01000045">
    <property type="protein sequence ID" value="OWY31734.1"/>
    <property type="molecule type" value="Genomic_DNA"/>
</dbReference>
<evidence type="ECO:0000313" key="1">
    <source>
        <dbReference type="EMBL" id="OWY31734.1"/>
    </source>
</evidence>
<dbReference type="Proteomes" id="UP000214747">
    <property type="component" value="Unassembled WGS sequence"/>
</dbReference>
<name>A0A225SLH8_9BURK</name>